<evidence type="ECO:0000256" key="1">
    <source>
        <dbReference type="ARBA" id="ARBA00004123"/>
    </source>
</evidence>
<evidence type="ECO:0000256" key="3">
    <source>
        <dbReference type="ARBA" id="ARBA00023015"/>
    </source>
</evidence>
<dbReference type="Proteomes" id="UP000282876">
    <property type="component" value="Unassembled WGS sequence"/>
</dbReference>
<name>A0A437AKG1_9MICR</name>
<dbReference type="VEuPathDB" id="MicrosporidiaDB:TUBRATIS_14910"/>
<dbReference type="InterPro" id="IPR003162">
    <property type="entry name" value="TFIID-31"/>
</dbReference>
<protein>
    <submittedName>
        <fullName evidence="6">Transcription initiation factor TFIID subunit</fullName>
    </submittedName>
</protein>
<keyword evidence="3" id="KW-0805">Transcription regulation</keyword>
<keyword evidence="4" id="KW-0804">Transcription</keyword>
<dbReference type="GO" id="GO:0046982">
    <property type="term" value="F:protein heterodimerization activity"/>
    <property type="evidence" value="ECO:0007669"/>
    <property type="project" value="InterPro"/>
</dbReference>
<dbReference type="Pfam" id="PF02291">
    <property type="entry name" value="TFIID-31kDa"/>
    <property type="match status" value="1"/>
</dbReference>
<evidence type="ECO:0000256" key="4">
    <source>
        <dbReference type="ARBA" id="ARBA00023163"/>
    </source>
</evidence>
<evidence type="ECO:0000313" key="8">
    <source>
        <dbReference type="Proteomes" id="UP000282876"/>
    </source>
</evidence>
<evidence type="ECO:0000256" key="5">
    <source>
        <dbReference type="ARBA" id="ARBA00023242"/>
    </source>
</evidence>
<dbReference type="EMBL" id="RCSS01000333">
    <property type="protein sequence ID" value="RVD92024.1"/>
    <property type="molecule type" value="Genomic_DNA"/>
</dbReference>
<dbReference type="GO" id="GO:0005669">
    <property type="term" value="C:transcription factor TFIID complex"/>
    <property type="evidence" value="ECO:0007669"/>
    <property type="project" value="TreeGrafter"/>
</dbReference>
<dbReference type="GO" id="GO:0051123">
    <property type="term" value="P:RNA polymerase II preinitiation complex assembly"/>
    <property type="evidence" value="ECO:0007669"/>
    <property type="project" value="TreeGrafter"/>
</dbReference>
<dbReference type="SUPFAM" id="SSF47113">
    <property type="entry name" value="Histone-fold"/>
    <property type="match status" value="1"/>
</dbReference>
<dbReference type="AlphaFoldDB" id="A0A437AKG1"/>
<dbReference type="PANTHER" id="PTHR48068">
    <property type="entry name" value="TAF9 RNA POLYMERASE II, TATA BOX-BINDING PROTEIN (TBP)-ASSOCIATED FACTOR"/>
    <property type="match status" value="1"/>
</dbReference>
<dbReference type="EMBL" id="RCSS01000445">
    <property type="protein sequence ID" value="RVD91683.1"/>
    <property type="molecule type" value="Genomic_DNA"/>
</dbReference>
<keyword evidence="6" id="KW-0396">Initiation factor</keyword>
<comment type="caution">
    <text evidence="6">The sequence shown here is derived from an EMBL/GenBank/DDBJ whole genome shotgun (WGS) entry which is preliminary data.</text>
</comment>
<dbReference type="PANTHER" id="PTHR48068:SF4">
    <property type="entry name" value="TATA-BOX BINDING PROTEIN ASSOCIATED FACTOR 9"/>
    <property type="match status" value="1"/>
</dbReference>
<accession>A0A437AKG1</accession>
<sequence length="135" mass="15610">MSPENSVPREAKLISLILRSLGIEECEPKVLIQLLEYCYKYSTSILLDAQMYSKHCDRTKITVDDIKLALQTKIGRHFVPPPPRDYINEIAYQVNSKPLTLVDESVLPVPNQRIALFSLDYEVLKKDSEKKRKIY</sequence>
<dbReference type="InterPro" id="IPR009072">
    <property type="entry name" value="Histone-fold"/>
</dbReference>
<dbReference type="CDD" id="cd07979">
    <property type="entry name" value="HFD_TAF9"/>
    <property type="match status" value="1"/>
</dbReference>
<comment type="similarity">
    <text evidence="2">Belongs to the TAF9 family.</text>
</comment>
<organism evidence="6 8">
    <name type="scientific">Tubulinosema ratisbonensis</name>
    <dbReference type="NCBI Taxonomy" id="291195"/>
    <lineage>
        <taxon>Eukaryota</taxon>
        <taxon>Fungi</taxon>
        <taxon>Fungi incertae sedis</taxon>
        <taxon>Microsporidia</taxon>
        <taxon>Tubulinosematoidea</taxon>
        <taxon>Tubulinosematidae</taxon>
        <taxon>Tubulinosema</taxon>
    </lineage>
</organism>
<dbReference type="GO" id="GO:0000124">
    <property type="term" value="C:SAGA complex"/>
    <property type="evidence" value="ECO:0007669"/>
    <property type="project" value="TreeGrafter"/>
</dbReference>
<comment type="subcellular location">
    <subcellularLocation>
        <location evidence="1">Nucleus</location>
    </subcellularLocation>
</comment>
<dbReference type="InterPro" id="IPR051431">
    <property type="entry name" value="TFIID_subunit_9"/>
</dbReference>
<keyword evidence="8" id="KW-1185">Reference proteome</keyword>
<dbReference type="Gene3D" id="1.10.20.10">
    <property type="entry name" value="Histone, subunit A"/>
    <property type="match status" value="1"/>
</dbReference>
<evidence type="ECO:0000313" key="7">
    <source>
        <dbReference type="EMBL" id="RVD92024.1"/>
    </source>
</evidence>
<keyword evidence="6" id="KW-0648">Protein biosynthesis</keyword>
<evidence type="ECO:0000256" key="2">
    <source>
        <dbReference type="ARBA" id="ARBA00007646"/>
    </source>
</evidence>
<dbReference type="GO" id="GO:0003743">
    <property type="term" value="F:translation initiation factor activity"/>
    <property type="evidence" value="ECO:0007669"/>
    <property type="project" value="UniProtKB-KW"/>
</dbReference>
<dbReference type="VEuPathDB" id="MicrosporidiaDB:TUBRATIS_18580"/>
<dbReference type="GO" id="GO:0016251">
    <property type="term" value="F:RNA polymerase II general transcription initiation factor activity"/>
    <property type="evidence" value="ECO:0007669"/>
    <property type="project" value="TreeGrafter"/>
</dbReference>
<dbReference type="OrthoDB" id="341924at2759"/>
<proteinExistence type="inferred from homology"/>
<gene>
    <name evidence="7" type="ORF">TUBRATIS_14910</name>
    <name evidence="6" type="ORF">TUBRATIS_18580</name>
</gene>
<evidence type="ECO:0000313" key="6">
    <source>
        <dbReference type="EMBL" id="RVD91683.1"/>
    </source>
</evidence>
<dbReference type="STRING" id="291195.A0A437AKG1"/>
<reference evidence="6 8" key="1">
    <citation type="submission" date="2018-10" db="EMBL/GenBank/DDBJ databases">
        <title>Draft genome sequence of the microsporidian Tubulinosema ratisbonensis.</title>
        <authorList>
            <person name="Polonais V."/>
            <person name="Peyretaillade E."/>
            <person name="Niehus S."/>
            <person name="Wawrzyniak I."/>
            <person name="Franchet A."/>
            <person name="Gaspin C."/>
            <person name="Reichstadt M."/>
            <person name="Belser C."/>
            <person name="Labadie K."/>
            <person name="Delbac F."/>
            <person name="Ferrandon D."/>
        </authorList>
    </citation>
    <scope>NUCLEOTIDE SEQUENCE [LARGE SCALE GENOMIC DNA]</scope>
    <source>
        <strain evidence="6 8">Franzen</strain>
    </source>
</reference>
<keyword evidence="5" id="KW-0539">Nucleus</keyword>
<dbReference type="GO" id="GO:0003713">
    <property type="term" value="F:transcription coactivator activity"/>
    <property type="evidence" value="ECO:0007669"/>
    <property type="project" value="TreeGrafter"/>
</dbReference>